<name>A0ABQ2HG50_9PSEU</name>
<dbReference type="PRINTS" id="PR00722">
    <property type="entry name" value="CHYMOTRYPSIN"/>
</dbReference>
<dbReference type="SMART" id="SM00020">
    <property type="entry name" value="Tryp_SPc"/>
    <property type="match status" value="1"/>
</dbReference>
<evidence type="ECO:0000256" key="1">
    <source>
        <dbReference type="ARBA" id="ARBA00007664"/>
    </source>
</evidence>
<dbReference type="PROSITE" id="PS50240">
    <property type="entry name" value="TRYPSIN_DOM"/>
    <property type="match status" value="1"/>
</dbReference>
<dbReference type="InterPro" id="IPR018114">
    <property type="entry name" value="TRYPSIN_HIS"/>
</dbReference>
<dbReference type="GO" id="GO:0008233">
    <property type="term" value="F:peptidase activity"/>
    <property type="evidence" value="ECO:0007669"/>
    <property type="project" value="UniProtKB-KW"/>
</dbReference>
<keyword evidence="3" id="KW-0720">Serine protease</keyword>
<dbReference type="PROSITE" id="PS00135">
    <property type="entry name" value="TRYPSIN_SER"/>
    <property type="match status" value="1"/>
</dbReference>
<sequence>MRRLLVLVLSALLATTGTAAADERIVGGERASIEASPWVVYLVDDRGAQFCGGTIVAPSKVLTAAHCALGRSPRDLRVVAGREDKLDRESGVVATVTDIWIHSRYVSADEGEDVAVLTLKQALPYTPLPFAEPSDQALYEPGTKLSALGWGRTSENGKTSRYLLQATVPVLPNEFCVDTYPQFVEEDMFCAGFKGGKVDTCQGDSGGPIVADGKLVGVTSWGEGCARRNKPGVYVRISRYAKELHSIVDASPPGVVDPEASAR</sequence>
<evidence type="ECO:0000259" key="5">
    <source>
        <dbReference type="PROSITE" id="PS50240"/>
    </source>
</evidence>
<dbReference type="InterPro" id="IPR043504">
    <property type="entry name" value="Peptidase_S1_PA_chymotrypsin"/>
</dbReference>
<reference evidence="7" key="1">
    <citation type="journal article" date="2019" name="Int. J. Syst. Evol. Microbiol.">
        <title>The Global Catalogue of Microorganisms (GCM) 10K type strain sequencing project: providing services to taxonomists for standard genome sequencing and annotation.</title>
        <authorList>
            <consortium name="The Broad Institute Genomics Platform"/>
            <consortium name="The Broad Institute Genome Sequencing Center for Infectious Disease"/>
            <person name="Wu L."/>
            <person name="Ma J."/>
        </authorList>
    </citation>
    <scope>NUCLEOTIDE SEQUENCE [LARGE SCALE GENOMIC DNA]</scope>
    <source>
        <strain evidence="7">CGMCC 4.7319</strain>
    </source>
</reference>
<evidence type="ECO:0000256" key="4">
    <source>
        <dbReference type="SAM" id="SignalP"/>
    </source>
</evidence>
<dbReference type="InterPro" id="IPR009003">
    <property type="entry name" value="Peptidase_S1_PA"/>
</dbReference>
<keyword evidence="3 6" id="KW-0645">Protease</keyword>
<accession>A0ABQ2HG50</accession>
<dbReference type="Pfam" id="PF00089">
    <property type="entry name" value="Trypsin"/>
    <property type="match status" value="1"/>
</dbReference>
<feature type="domain" description="Peptidase S1" evidence="5">
    <location>
        <begin position="25"/>
        <end position="249"/>
    </location>
</feature>
<dbReference type="PROSITE" id="PS00134">
    <property type="entry name" value="TRYPSIN_HIS"/>
    <property type="match status" value="1"/>
</dbReference>
<comment type="caution">
    <text evidence="6">The sequence shown here is derived from an EMBL/GenBank/DDBJ whole genome shotgun (WGS) entry which is preliminary data.</text>
</comment>
<dbReference type="PANTHER" id="PTHR24276:SF98">
    <property type="entry name" value="FI18310P1-RELATED"/>
    <property type="match status" value="1"/>
</dbReference>
<dbReference type="GO" id="GO:0006508">
    <property type="term" value="P:proteolysis"/>
    <property type="evidence" value="ECO:0007669"/>
    <property type="project" value="UniProtKB-KW"/>
</dbReference>
<dbReference type="InterPro" id="IPR001314">
    <property type="entry name" value="Peptidase_S1A"/>
</dbReference>
<evidence type="ECO:0000256" key="3">
    <source>
        <dbReference type="RuleBase" id="RU363034"/>
    </source>
</evidence>
<keyword evidence="3" id="KW-0378">Hydrolase</keyword>
<organism evidence="6 7">
    <name type="scientific">Lentzea pudingi</name>
    <dbReference type="NCBI Taxonomy" id="1789439"/>
    <lineage>
        <taxon>Bacteria</taxon>
        <taxon>Bacillati</taxon>
        <taxon>Actinomycetota</taxon>
        <taxon>Actinomycetes</taxon>
        <taxon>Pseudonocardiales</taxon>
        <taxon>Pseudonocardiaceae</taxon>
        <taxon>Lentzea</taxon>
    </lineage>
</organism>
<dbReference type="Gene3D" id="2.40.10.10">
    <property type="entry name" value="Trypsin-like serine proteases"/>
    <property type="match status" value="1"/>
</dbReference>
<feature type="chain" id="PRO_5046262104" evidence="4">
    <location>
        <begin position="22"/>
        <end position="263"/>
    </location>
</feature>
<gene>
    <name evidence="6" type="ORF">GCM10011609_13080</name>
</gene>
<dbReference type="Proteomes" id="UP000597656">
    <property type="component" value="Unassembled WGS sequence"/>
</dbReference>
<dbReference type="InterPro" id="IPR033116">
    <property type="entry name" value="TRYPSIN_SER"/>
</dbReference>
<keyword evidence="2" id="KW-1015">Disulfide bond</keyword>
<keyword evidence="7" id="KW-1185">Reference proteome</keyword>
<keyword evidence="4" id="KW-0732">Signal</keyword>
<protein>
    <submittedName>
        <fullName evidence="6">Serine protease</fullName>
    </submittedName>
</protein>
<evidence type="ECO:0000256" key="2">
    <source>
        <dbReference type="ARBA" id="ARBA00023157"/>
    </source>
</evidence>
<proteinExistence type="inferred from homology"/>
<dbReference type="PANTHER" id="PTHR24276">
    <property type="entry name" value="POLYSERASE-RELATED"/>
    <property type="match status" value="1"/>
</dbReference>
<evidence type="ECO:0000313" key="6">
    <source>
        <dbReference type="EMBL" id="GGM78728.1"/>
    </source>
</evidence>
<dbReference type="InterPro" id="IPR050430">
    <property type="entry name" value="Peptidase_S1"/>
</dbReference>
<dbReference type="RefSeq" id="WP_189153718.1">
    <property type="nucleotide sequence ID" value="NZ_BMNC01000002.1"/>
</dbReference>
<dbReference type="CDD" id="cd00190">
    <property type="entry name" value="Tryp_SPc"/>
    <property type="match status" value="1"/>
</dbReference>
<dbReference type="SUPFAM" id="SSF50494">
    <property type="entry name" value="Trypsin-like serine proteases"/>
    <property type="match status" value="1"/>
</dbReference>
<dbReference type="InterPro" id="IPR001254">
    <property type="entry name" value="Trypsin_dom"/>
</dbReference>
<feature type="signal peptide" evidence="4">
    <location>
        <begin position="1"/>
        <end position="21"/>
    </location>
</feature>
<comment type="similarity">
    <text evidence="1">Belongs to the peptidase S1 family.</text>
</comment>
<evidence type="ECO:0000313" key="7">
    <source>
        <dbReference type="Proteomes" id="UP000597656"/>
    </source>
</evidence>
<dbReference type="EMBL" id="BMNC01000002">
    <property type="protein sequence ID" value="GGM78728.1"/>
    <property type="molecule type" value="Genomic_DNA"/>
</dbReference>